<dbReference type="Proteomes" id="UP001165064">
    <property type="component" value="Unassembled WGS sequence"/>
</dbReference>
<evidence type="ECO:0000313" key="1">
    <source>
        <dbReference type="EMBL" id="GME86853.1"/>
    </source>
</evidence>
<keyword evidence="2" id="KW-1185">Reference proteome</keyword>
<proteinExistence type="predicted"/>
<sequence>MLFVFYHYVTVSNVYFHDHEKVSLVGASDENTQDIGHSRVTYAYNFWDNLNSRGPSLRFGTGHMYNNYYHKMGNCINLRKGAKALVENNVFSGSISKALYSVDGEGSAQASGNDFGSALNKINSTTLSMDYQYTLKDTTQVSSYVQSNAGAIL</sequence>
<dbReference type="EMBL" id="BSXS01007010">
    <property type="protein sequence ID" value="GME86853.1"/>
    <property type="molecule type" value="Genomic_DNA"/>
</dbReference>
<evidence type="ECO:0000313" key="2">
    <source>
        <dbReference type="Proteomes" id="UP001165064"/>
    </source>
</evidence>
<protein>
    <submittedName>
        <fullName evidence="1">Unnamed protein product</fullName>
    </submittedName>
</protein>
<accession>A0ACB5TDL6</accession>
<comment type="caution">
    <text evidence="1">The sequence shown here is derived from an EMBL/GenBank/DDBJ whole genome shotgun (WGS) entry which is preliminary data.</text>
</comment>
<name>A0ACB5TDL6_AMBMO</name>
<reference evidence="1" key="1">
    <citation type="submission" date="2023-04" db="EMBL/GenBank/DDBJ databases">
        <title>Ambrosiozyma monospora NBRC 10751.</title>
        <authorList>
            <person name="Ichikawa N."/>
            <person name="Sato H."/>
            <person name="Tonouchi N."/>
        </authorList>
    </citation>
    <scope>NUCLEOTIDE SEQUENCE</scope>
    <source>
        <strain evidence="1">NBRC 10751</strain>
    </source>
</reference>
<organism evidence="1 2">
    <name type="scientific">Ambrosiozyma monospora</name>
    <name type="common">Yeast</name>
    <name type="synonym">Endomycopsis monosporus</name>
    <dbReference type="NCBI Taxonomy" id="43982"/>
    <lineage>
        <taxon>Eukaryota</taxon>
        <taxon>Fungi</taxon>
        <taxon>Dikarya</taxon>
        <taxon>Ascomycota</taxon>
        <taxon>Saccharomycotina</taxon>
        <taxon>Pichiomycetes</taxon>
        <taxon>Pichiales</taxon>
        <taxon>Pichiaceae</taxon>
        <taxon>Ambrosiozyma</taxon>
    </lineage>
</organism>
<gene>
    <name evidence="1" type="ORF">Amon02_000810700</name>
</gene>